<protein>
    <submittedName>
        <fullName evidence="2">Uncharacterized protein</fullName>
    </submittedName>
</protein>
<comment type="caution">
    <text evidence="2">The sequence shown here is derived from an EMBL/GenBank/DDBJ whole genome shotgun (WGS) entry which is preliminary data.</text>
</comment>
<sequence length="125" mass="14135">VEKPKTVKERVIEEHIKGMESPLIARLLNVSNNFVTKVLYLYKQSESVIIRPPEPKLNEEEVGLGVIDTGPPVTYNSEGNRIEPEAPIDRKHGIHQKGDPFPSNGHPIIKPEYQTEETEKEGENK</sequence>
<feature type="non-terminal residue" evidence="2">
    <location>
        <position position="1"/>
    </location>
</feature>
<dbReference type="AlphaFoldDB" id="A0A0F9ECA6"/>
<dbReference type="InterPro" id="IPR036388">
    <property type="entry name" value="WH-like_DNA-bd_sf"/>
</dbReference>
<gene>
    <name evidence="2" type="ORF">LCGC14_2092180</name>
</gene>
<feature type="region of interest" description="Disordered" evidence="1">
    <location>
        <begin position="61"/>
        <end position="125"/>
    </location>
</feature>
<evidence type="ECO:0000313" key="2">
    <source>
        <dbReference type="EMBL" id="KKL71708.1"/>
    </source>
</evidence>
<dbReference type="EMBL" id="LAZR01025506">
    <property type="protein sequence ID" value="KKL71708.1"/>
    <property type="molecule type" value="Genomic_DNA"/>
</dbReference>
<feature type="compositionally biased region" description="Basic and acidic residues" evidence="1">
    <location>
        <begin position="80"/>
        <end position="91"/>
    </location>
</feature>
<proteinExistence type="predicted"/>
<evidence type="ECO:0000256" key="1">
    <source>
        <dbReference type="SAM" id="MobiDB-lite"/>
    </source>
</evidence>
<name>A0A0F9ECA6_9ZZZZ</name>
<reference evidence="2" key="1">
    <citation type="journal article" date="2015" name="Nature">
        <title>Complex archaea that bridge the gap between prokaryotes and eukaryotes.</title>
        <authorList>
            <person name="Spang A."/>
            <person name="Saw J.H."/>
            <person name="Jorgensen S.L."/>
            <person name="Zaremba-Niedzwiedzka K."/>
            <person name="Martijn J."/>
            <person name="Lind A.E."/>
            <person name="van Eijk R."/>
            <person name="Schleper C."/>
            <person name="Guy L."/>
            <person name="Ettema T.J."/>
        </authorList>
    </citation>
    <scope>NUCLEOTIDE SEQUENCE</scope>
</reference>
<feature type="compositionally biased region" description="Acidic residues" evidence="1">
    <location>
        <begin position="114"/>
        <end position="125"/>
    </location>
</feature>
<accession>A0A0F9ECA6</accession>
<organism evidence="2">
    <name type="scientific">marine sediment metagenome</name>
    <dbReference type="NCBI Taxonomy" id="412755"/>
    <lineage>
        <taxon>unclassified sequences</taxon>
        <taxon>metagenomes</taxon>
        <taxon>ecological metagenomes</taxon>
    </lineage>
</organism>
<dbReference type="Gene3D" id="1.10.10.10">
    <property type="entry name" value="Winged helix-like DNA-binding domain superfamily/Winged helix DNA-binding domain"/>
    <property type="match status" value="1"/>
</dbReference>